<dbReference type="Gene3D" id="3.40.630.10">
    <property type="entry name" value="Zn peptidases"/>
    <property type="match status" value="1"/>
</dbReference>
<dbReference type="SUPFAM" id="SSF53187">
    <property type="entry name" value="Zn-dependent exopeptidases"/>
    <property type="match status" value="1"/>
</dbReference>
<dbReference type="PANTHER" id="PTHR32481:SF0">
    <property type="entry name" value="AMINOPEPTIDASE YPDE-RELATED"/>
    <property type="match status" value="1"/>
</dbReference>
<keyword evidence="2" id="KW-0031">Aminopeptidase</keyword>
<dbReference type="AlphaFoldDB" id="A0A0E3GRZ5"/>
<gene>
    <name evidence="8" type="ORF">CSCA_4056</name>
</gene>
<dbReference type="PIRSF" id="PIRSF001123">
    <property type="entry name" value="PepA_GA"/>
    <property type="match status" value="1"/>
</dbReference>
<dbReference type="InterPro" id="IPR051464">
    <property type="entry name" value="Peptidase_M42_aminopept"/>
</dbReference>
<keyword evidence="3" id="KW-0645">Protease</keyword>
<organism evidence="8 9">
    <name type="scientific">Clostridium scatologenes</name>
    <dbReference type="NCBI Taxonomy" id="1548"/>
    <lineage>
        <taxon>Bacteria</taxon>
        <taxon>Bacillati</taxon>
        <taxon>Bacillota</taxon>
        <taxon>Clostridia</taxon>
        <taxon>Eubacteriales</taxon>
        <taxon>Clostridiaceae</taxon>
        <taxon>Clostridium</taxon>
    </lineage>
</organism>
<feature type="binding site" evidence="7">
    <location>
        <position position="154"/>
    </location>
    <ligand>
        <name>Zn(2+)</name>
        <dbReference type="ChEBI" id="CHEBI:29105"/>
        <label>1</label>
    </ligand>
</feature>
<dbReference type="SUPFAM" id="SSF101821">
    <property type="entry name" value="Aminopeptidase/glucanase lid domain"/>
    <property type="match status" value="1"/>
</dbReference>
<evidence type="ECO:0000256" key="5">
    <source>
        <dbReference type="ARBA" id="ARBA00022801"/>
    </source>
</evidence>
<evidence type="ECO:0000256" key="4">
    <source>
        <dbReference type="ARBA" id="ARBA00022723"/>
    </source>
</evidence>
<evidence type="ECO:0000256" key="2">
    <source>
        <dbReference type="ARBA" id="ARBA00022438"/>
    </source>
</evidence>
<comment type="similarity">
    <text evidence="1 6">Belongs to the peptidase M42 family.</text>
</comment>
<dbReference type="PANTHER" id="PTHR32481">
    <property type="entry name" value="AMINOPEPTIDASE"/>
    <property type="match status" value="1"/>
</dbReference>
<reference evidence="8 9" key="1">
    <citation type="journal article" date="2015" name="J. Biotechnol.">
        <title>Complete genome sequence of a malodorant-producing acetogen, Clostridium scatologenes ATCC 25775(T).</title>
        <authorList>
            <person name="Zhu Z."/>
            <person name="Guo T."/>
            <person name="Zheng H."/>
            <person name="Song T."/>
            <person name="Ouyang P."/>
            <person name="Xie J."/>
        </authorList>
    </citation>
    <scope>NUCLEOTIDE SEQUENCE [LARGE SCALE GENOMIC DNA]</scope>
    <source>
        <strain evidence="8 9">ATCC 25775</strain>
    </source>
</reference>
<dbReference type="Pfam" id="PF05343">
    <property type="entry name" value="Peptidase_M42"/>
    <property type="match status" value="1"/>
</dbReference>
<feature type="binding site" evidence="7">
    <location>
        <position position="60"/>
    </location>
    <ligand>
        <name>Zn(2+)</name>
        <dbReference type="ChEBI" id="CHEBI:29105"/>
        <label>1</label>
    </ligand>
</feature>
<dbReference type="STRING" id="1548.CSCA_4056"/>
<sequence length="315" mass="35352">MDKCLIKLMNTFSVSGNEDEIKDIIKNELRDIKCDIKEDKIGNMIVKLGHGEEKLIICSHMDSIGFMLSYIEENGLIRAEKIGNFDCNNISHSFVRFKNETVGKLLLKNDEVFIDIGTKNKEATLNKVKEGDTACLVGPYLEFPSNDLVSPSLDNKIGCYILLRLIKELKNTNREIYFVFSCEQKLGGRGIRSAAYSIDPDFCIIIDLVSAKDAIDCLNKIELDKGPVLKLMGNSIIMHKYIKSMLEEAANKVNINIQYSVNPGSSQCDLIHDERLDIRIGEIAVPCKYKNSISEMVSINDIENTISIIKEAISS</sequence>
<dbReference type="GO" id="GO:0046872">
    <property type="term" value="F:metal ion binding"/>
    <property type="evidence" value="ECO:0007669"/>
    <property type="project" value="UniProtKB-UniRule"/>
</dbReference>
<dbReference type="GO" id="GO:0006508">
    <property type="term" value="P:proteolysis"/>
    <property type="evidence" value="ECO:0007669"/>
    <property type="project" value="UniProtKB-KW"/>
</dbReference>
<evidence type="ECO:0000256" key="7">
    <source>
        <dbReference type="PIRSR" id="PIRSR001123-2"/>
    </source>
</evidence>
<name>A0A0E3GRZ5_CLOSL</name>
<comment type="cofactor">
    <cofactor evidence="7">
        <name>a divalent metal cation</name>
        <dbReference type="ChEBI" id="CHEBI:60240"/>
    </cofactor>
    <text evidence="7">Binds 2 divalent metal cations per subunit.</text>
</comment>
<dbReference type="EMBL" id="CP009933">
    <property type="protein sequence ID" value="AKA71181.1"/>
    <property type="molecule type" value="Genomic_DNA"/>
</dbReference>
<feature type="binding site" evidence="7">
    <location>
        <position position="207"/>
    </location>
    <ligand>
        <name>Zn(2+)</name>
        <dbReference type="ChEBI" id="CHEBI:29105"/>
        <label>1</label>
    </ligand>
</feature>
<dbReference type="Proteomes" id="UP000033115">
    <property type="component" value="Chromosome"/>
</dbReference>
<dbReference type="Gene3D" id="2.40.30.40">
    <property type="entry name" value="Peptidase M42, domain 2"/>
    <property type="match status" value="1"/>
</dbReference>
<evidence type="ECO:0000313" key="9">
    <source>
        <dbReference type="Proteomes" id="UP000033115"/>
    </source>
</evidence>
<keyword evidence="5" id="KW-0378">Hydrolase</keyword>
<evidence type="ECO:0000256" key="6">
    <source>
        <dbReference type="PIRNR" id="PIRNR001123"/>
    </source>
</evidence>
<dbReference type="HOGENOM" id="CLU_047249_1_1_9"/>
<proteinExistence type="inferred from homology"/>
<evidence type="ECO:0000313" key="8">
    <source>
        <dbReference type="EMBL" id="AKA71181.1"/>
    </source>
</evidence>
<dbReference type="InterPro" id="IPR008007">
    <property type="entry name" value="Peptidase_M42"/>
</dbReference>
<dbReference type="KEGG" id="csq:CSCA_4056"/>
<feature type="binding site" evidence="7">
    <location>
        <position position="154"/>
    </location>
    <ligand>
        <name>Zn(2+)</name>
        <dbReference type="ChEBI" id="CHEBI:29105"/>
        <label>2</label>
    </ligand>
</feature>
<keyword evidence="4 7" id="KW-0479">Metal-binding</keyword>
<dbReference type="RefSeq" id="WP_029163783.1">
    <property type="nucleotide sequence ID" value="NZ_CP009933.1"/>
</dbReference>
<keyword evidence="9" id="KW-1185">Reference proteome</keyword>
<protein>
    <submittedName>
        <fullName evidence="8">Endoglucanase</fullName>
    </submittedName>
</protein>
<dbReference type="GO" id="GO:0004177">
    <property type="term" value="F:aminopeptidase activity"/>
    <property type="evidence" value="ECO:0007669"/>
    <property type="project" value="UniProtKB-UniRule"/>
</dbReference>
<evidence type="ECO:0000256" key="3">
    <source>
        <dbReference type="ARBA" id="ARBA00022670"/>
    </source>
</evidence>
<evidence type="ECO:0000256" key="1">
    <source>
        <dbReference type="ARBA" id="ARBA00006272"/>
    </source>
</evidence>
<accession>A0A0E3GRZ5</accession>
<dbReference type="InterPro" id="IPR023367">
    <property type="entry name" value="Peptidase_M42_dom2"/>
</dbReference>